<accession>A0ABQ9GQ21</accession>
<organism evidence="2 3">
    <name type="scientific">Dryococelus australis</name>
    <dbReference type="NCBI Taxonomy" id="614101"/>
    <lineage>
        <taxon>Eukaryota</taxon>
        <taxon>Metazoa</taxon>
        <taxon>Ecdysozoa</taxon>
        <taxon>Arthropoda</taxon>
        <taxon>Hexapoda</taxon>
        <taxon>Insecta</taxon>
        <taxon>Pterygota</taxon>
        <taxon>Neoptera</taxon>
        <taxon>Polyneoptera</taxon>
        <taxon>Phasmatodea</taxon>
        <taxon>Verophasmatodea</taxon>
        <taxon>Anareolatae</taxon>
        <taxon>Phasmatidae</taxon>
        <taxon>Eurycanthinae</taxon>
        <taxon>Dryococelus</taxon>
    </lineage>
</organism>
<feature type="region of interest" description="Disordered" evidence="1">
    <location>
        <begin position="227"/>
        <end position="254"/>
    </location>
</feature>
<comment type="caution">
    <text evidence="2">The sequence shown here is derived from an EMBL/GenBank/DDBJ whole genome shotgun (WGS) entry which is preliminary data.</text>
</comment>
<evidence type="ECO:0000313" key="2">
    <source>
        <dbReference type="EMBL" id="KAJ8874141.1"/>
    </source>
</evidence>
<feature type="compositionally biased region" description="Basic and acidic residues" evidence="1">
    <location>
        <begin position="7"/>
        <end position="39"/>
    </location>
</feature>
<evidence type="ECO:0000313" key="3">
    <source>
        <dbReference type="Proteomes" id="UP001159363"/>
    </source>
</evidence>
<keyword evidence="3" id="KW-1185">Reference proteome</keyword>
<proteinExistence type="predicted"/>
<dbReference type="Proteomes" id="UP001159363">
    <property type="component" value="Chromosome 9"/>
</dbReference>
<feature type="compositionally biased region" description="Polar residues" evidence="1">
    <location>
        <begin position="131"/>
        <end position="141"/>
    </location>
</feature>
<feature type="region of interest" description="Disordered" evidence="1">
    <location>
        <begin position="119"/>
        <end position="157"/>
    </location>
</feature>
<protein>
    <submittedName>
        <fullName evidence="2">Uncharacterized protein</fullName>
    </submittedName>
</protein>
<evidence type="ECO:0000256" key="1">
    <source>
        <dbReference type="SAM" id="MobiDB-lite"/>
    </source>
</evidence>
<gene>
    <name evidence="2" type="ORF">PR048_024983</name>
</gene>
<sequence length="254" mass="27822">MRVIEVNMERRNERAGETGDPRENPRNNDIVRHDSHLPKSGDPTGDWARFGLVGGERANRSATQPQELAKSAYHLEPSYENRPLVSCEFNTVGLEQVCGCRGYRGARVKAVNAALQRRNEGAGETGDPRQNPRTSGIVSHNSHLRKSGGDPDWDLNPVRNATPPVTSGARNQGKLFAPLHLARSVGGGAERERGGNKGGFCSVWRKLARREPLAPTAARALRVEWFQGQGSCEKRRRETQEESEGGATPSFPPG</sequence>
<reference evidence="2 3" key="1">
    <citation type="submission" date="2023-02" db="EMBL/GenBank/DDBJ databases">
        <title>LHISI_Scaffold_Assembly.</title>
        <authorList>
            <person name="Stuart O.P."/>
            <person name="Cleave R."/>
            <person name="Magrath M.J.L."/>
            <person name="Mikheyev A.S."/>
        </authorList>
    </citation>
    <scope>NUCLEOTIDE SEQUENCE [LARGE SCALE GENOMIC DNA]</scope>
    <source>
        <strain evidence="2">Daus_M_001</strain>
        <tissue evidence="2">Leg muscle</tissue>
    </source>
</reference>
<feature type="region of interest" description="Disordered" evidence="1">
    <location>
        <begin position="1"/>
        <end position="48"/>
    </location>
</feature>
<name>A0ABQ9GQ21_9NEOP</name>
<dbReference type="EMBL" id="JARBHB010000010">
    <property type="protein sequence ID" value="KAJ8874141.1"/>
    <property type="molecule type" value="Genomic_DNA"/>
</dbReference>